<protein>
    <recommendedName>
        <fullName evidence="2">CAAX prenyl protease 2/Lysostaphin resistance protein A-like domain-containing protein</fullName>
    </recommendedName>
</protein>
<feature type="transmembrane region" description="Helical" evidence="1">
    <location>
        <begin position="189"/>
        <end position="206"/>
    </location>
</feature>
<feature type="transmembrane region" description="Helical" evidence="1">
    <location>
        <begin position="56"/>
        <end position="75"/>
    </location>
</feature>
<dbReference type="InterPro" id="IPR003675">
    <property type="entry name" value="Rce1/LyrA-like_dom"/>
</dbReference>
<keyword evidence="1" id="KW-1133">Transmembrane helix</keyword>
<dbReference type="GO" id="GO:0080120">
    <property type="term" value="P:CAAX-box protein maturation"/>
    <property type="evidence" value="ECO:0007669"/>
    <property type="project" value="UniProtKB-ARBA"/>
</dbReference>
<feature type="transmembrane region" description="Helical" evidence="1">
    <location>
        <begin position="135"/>
        <end position="154"/>
    </location>
</feature>
<keyword evidence="1" id="KW-0812">Transmembrane</keyword>
<gene>
    <name evidence="3" type="ORF">SDC9_05194</name>
</gene>
<reference evidence="3" key="1">
    <citation type="submission" date="2019-08" db="EMBL/GenBank/DDBJ databases">
        <authorList>
            <person name="Kucharzyk K."/>
            <person name="Murdoch R.W."/>
            <person name="Higgins S."/>
            <person name="Loffler F."/>
        </authorList>
    </citation>
    <scope>NUCLEOTIDE SEQUENCE</scope>
</reference>
<evidence type="ECO:0000313" key="3">
    <source>
        <dbReference type="EMBL" id="MPL59639.1"/>
    </source>
</evidence>
<organism evidence="3">
    <name type="scientific">bioreactor metagenome</name>
    <dbReference type="NCBI Taxonomy" id="1076179"/>
    <lineage>
        <taxon>unclassified sequences</taxon>
        <taxon>metagenomes</taxon>
        <taxon>ecological metagenomes</taxon>
    </lineage>
</organism>
<comment type="caution">
    <text evidence="3">The sequence shown here is derived from an EMBL/GenBank/DDBJ whole genome shotgun (WGS) entry which is preliminary data.</text>
</comment>
<name>A0A644SYB7_9ZZZZ</name>
<sequence>MDEQSPGSNEDQTSERKKTLPSEKFKVLLILFAAYGLVWADLFLPQPPIPAFSVPWFAFAAAKNCARIIIVFIIMKKIGLTRESVRLPKGKDFVDGLTVATAAGVLALGIAGLAYVLGASNPLLASLPMPGASPALYLVMAFSSLTIGYAEELFFRIFAPRLLEKTGLSALTALLISALIFGLSHASQGFFGMIVSTLLALLFSYFRVRGKNLHALALGHAIYDFVILAALV</sequence>
<evidence type="ECO:0000256" key="1">
    <source>
        <dbReference type="SAM" id="Phobius"/>
    </source>
</evidence>
<evidence type="ECO:0000259" key="2">
    <source>
        <dbReference type="Pfam" id="PF02517"/>
    </source>
</evidence>
<dbReference type="AlphaFoldDB" id="A0A644SYB7"/>
<dbReference type="Pfam" id="PF02517">
    <property type="entry name" value="Rce1-like"/>
    <property type="match status" value="1"/>
</dbReference>
<dbReference type="GO" id="GO:0004175">
    <property type="term" value="F:endopeptidase activity"/>
    <property type="evidence" value="ECO:0007669"/>
    <property type="project" value="UniProtKB-ARBA"/>
</dbReference>
<keyword evidence="1" id="KW-0472">Membrane</keyword>
<feature type="transmembrane region" description="Helical" evidence="1">
    <location>
        <begin position="166"/>
        <end position="183"/>
    </location>
</feature>
<dbReference type="EMBL" id="VSSQ01000010">
    <property type="protein sequence ID" value="MPL59639.1"/>
    <property type="molecule type" value="Genomic_DNA"/>
</dbReference>
<feature type="domain" description="CAAX prenyl protease 2/Lysostaphin resistance protein A-like" evidence="2">
    <location>
        <begin position="136"/>
        <end position="226"/>
    </location>
</feature>
<feature type="transmembrane region" description="Helical" evidence="1">
    <location>
        <begin position="213"/>
        <end position="231"/>
    </location>
</feature>
<proteinExistence type="predicted"/>
<feature type="transmembrane region" description="Helical" evidence="1">
    <location>
        <begin position="96"/>
        <end position="115"/>
    </location>
</feature>
<feature type="transmembrane region" description="Helical" evidence="1">
    <location>
        <begin position="25"/>
        <end position="44"/>
    </location>
</feature>
<accession>A0A644SYB7</accession>